<evidence type="ECO:0000313" key="3">
    <source>
        <dbReference type="Proteomes" id="UP000318081"/>
    </source>
</evidence>
<dbReference type="EMBL" id="CP036432">
    <property type="protein sequence ID" value="QDV88092.1"/>
    <property type="molecule type" value="Genomic_DNA"/>
</dbReference>
<gene>
    <name evidence="2" type="ORF">TBK1r_71240</name>
</gene>
<accession>A0ABX5Y2E5</accession>
<name>A0ABX5Y2E5_9BACT</name>
<feature type="region of interest" description="Disordered" evidence="1">
    <location>
        <begin position="1"/>
        <end position="44"/>
    </location>
</feature>
<evidence type="ECO:0000313" key="2">
    <source>
        <dbReference type="EMBL" id="QDV88092.1"/>
    </source>
</evidence>
<organism evidence="2 3">
    <name type="scientific">Stieleria magnilauensis</name>
    <dbReference type="NCBI Taxonomy" id="2527963"/>
    <lineage>
        <taxon>Bacteria</taxon>
        <taxon>Pseudomonadati</taxon>
        <taxon>Planctomycetota</taxon>
        <taxon>Planctomycetia</taxon>
        <taxon>Pirellulales</taxon>
        <taxon>Pirellulaceae</taxon>
        <taxon>Stieleria</taxon>
    </lineage>
</organism>
<keyword evidence="3" id="KW-1185">Reference proteome</keyword>
<protein>
    <submittedName>
        <fullName evidence="2">Uncharacterized protein</fullName>
    </submittedName>
</protein>
<reference evidence="2 3" key="1">
    <citation type="submission" date="2019-02" db="EMBL/GenBank/DDBJ databases">
        <title>Deep-cultivation of Planctomycetes and their phenomic and genomic characterization uncovers novel biology.</title>
        <authorList>
            <person name="Wiegand S."/>
            <person name="Jogler M."/>
            <person name="Boedeker C."/>
            <person name="Pinto D."/>
            <person name="Vollmers J."/>
            <person name="Rivas-Marin E."/>
            <person name="Kohn T."/>
            <person name="Peeters S.H."/>
            <person name="Heuer A."/>
            <person name="Rast P."/>
            <person name="Oberbeckmann S."/>
            <person name="Bunk B."/>
            <person name="Jeske O."/>
            <person name="Meyerdierks A."/>
            <person name="Storesund J.E."/>
            <person name="Kallscheuer N."/>
            <person name="Luecker S."/>
            <person name="Lage O.M."/>
            <person name="Pohl T."/>
            <person name="Merkel B.J."/>
            <person name="Hornburger P."/>
            <person name="Mueller R.-W."/>
            <person name="Bruemmer F."/>
            <person name="Labrenz M."/>
            <person name="Spormann A.M."/>
            <person name="Op den Camp H."/>
            <person name="Overmann J."/>
            <person name="Amann R."/>
            <person name="Jetten M.S.M."/>
            <person name="Mascher T."/>
            <person name="Medema M.H."/>
            <person name="Devos D.P."/>
            <person name="Kaster A.-K."/>
            <person name="Ovreas L."/>
            <person name="Rohde M."/>
            <person name="Galperin M.Y."/>
            <person name="Jogler C."/>
        </authorList>
    </citation>
    <scope>NUCLEOTIDE SEQUENCE [LARGE SCALE GENOMIC DNA]</scope>
    <source>
        <strain evidence="2 3">TBK1r</strain>
    </source>
</reference>
<sequence>MSTVPDPDASPPIAPPAANRAGATSPAAQALIAPSSPPHPPRNLTVSERVADVLAEVFQVLNGPDESNEGSV</sequence>
<evidence type="ECO:0000256" key="1">
    <source>
        <dbReference type="SAM" id="MobiDB-lite"/>
    </source>
</evidence>
<dbReference type="Proteomes" id="UP000318081">
    <property type="component" value="Chromosome"/>
</dbReference>
<dbReference type="RefSeq" id="WP_145220155.1">
    <property type="nucleotide sequence ID" value="NZ_CP036432.1"/>
</dbReference>
<proteinExistence type="predicted"/>